<keyword evidence="3" id="KW-0343">GTPase activation</keyword>
<comment type="similarity">
    <text evidence="2">Belongs to the Rho GDI family.</text>
</comment>
<evidence type="ECO:0000259" key="6">
    <source>
        <dbReference type="Pfam" id="PF25540"/>
    </source>
</evidence>
<dbReference type="GO" id="GO:0016020">
    <property type="term" value="C:membrane"/>
    <property type="evidence" value="ECO:0007669"/>
    <property type="project" value="TreeGrafter"/>
</dbReference>
<evidence type="ECO:0000313" key="8">
    <source>
        <dbReference type="Proteomes" id="UP000559256"/>
    </source>
</evidence>
<evidence type="ECO:0000256" key="2">
    <source>
        <dbReference type="ARBA" id="ARBA00009758"/>
    </source>
</evidence>
<dbReference type="GO" id="GO:0005096">
    <property type="term" value="F:GTPase activator activity"/>
    <property type="evidence" value="ECO:0007669"/>
    <property type="project" value="UniProtKB-KW"/>
</dbReference>
<dbReference type="Proteomes" id="UP000559256">
    <property type="component" value="Unassembled WGS sequence"/>
</dbReference>
<dbReference type="PRINTS" id="PR00492">
    <property type="entry name" value="RHOGDI"/>
</dbReference>
<dbReference type="AlphaFoldDB" id="A0A8H5GRP1"/>
<dbReference type="Pfam" id="PF02115">
    <property type="entry name" value="Rho_GDI"/>
    <property type="match status" value="1"/>
</dbReference>
<dbReference type="EMBL" id="JAACJM010000012">
    <property type="protein sequence ID" value="KAF5369752.1"/>
    <property type="molecule type" value="Genomic_DNA"/>
</dbReference>
<name>A0A8H5GRP1_9AGAR</name>
<dbReference type="GO" id="GO:0005094">
    <property type="term" value="F:Rho GDP-dissociation inhibitor activity"/>
    <property type="evidence" value="ECO:0007669"/>
    <property type="project" value="InterPro"/>
</dbReference>
<dbReference type="GO" id="GO:0007266">
    <property type="term" value="P:Rho protein signal transduction"/>
    <property type="evidence" value="ECO:0007669"/>
    <property type="project" value="InterPro"/>
</dbReference>
<feature type="compositionally biased region" description="Basic and acidic residues" evidence="5">
    <location>
        <begin position="473"/>
        <end position="482"/>
    </location>
</feature>
<sequence length="671" mass="73667">MATSHVGSIAENWDEALSRLIHLSRLILTQNLNYEVRVAELEQELDIYRRAHSVLVDTSDRRTIEEQARVVNFSRQISTPDHTNGNVGISQPSPPPDILPSHQRPLILCIINGEEIFFKPHLIQQGYTGGRSAGQLITRTLEDFFTEVGMPNVFGHVSLWVTLYFKKGELMNTIANKRVCTLDKLDSFLAGFTQTSPRFTTVDVGGREKTDVKIDEYLQTFIRFSQTLRVILAGCHNMKYLQTYDTLQAEGLLGKLITLHGPGEESLAPHNILSLTTEGLVALQNLPSVANRSSIPVGSSNTVTVNAGLISPQSPARGGRQLVDANLPLHKHRPPPCNEYYLMASCSKEGLAGIRMIMFSTQTSLSRWRSAPRKLPVIGSREAYPARLENGAAGDIPALMGATAPMPPMANAGSGERDVKDYGAGLFTPASTLPVSMYIAFIAPMGIISSRSIVSINLQHPHIVPQSSFAMSSHDEDHEDLRPTNTPGYNPSAAKTLQEYQKLDEGDPSLTKWKESLGITAGASTAGSGPKVTVLTLELMSATMPAGKSIVLDVNNAAQLEDTKKNPIIIKEGVEYNVRITFKVNHSIISGVRYIQVVKRAGLKVDKLEQMLGSYGPHPKGEAYFKNFDPEESPSGMLARSGNYTVKSRVIDDDGNIYADFEWVFKLAKEW</sequence>
<feature type="region of interest" description="Disordered" evidence="5">
    <location>
        <begin position="472"/>
        <end position="492"/>
    </location>
</feature>
<dbReference type="PANTHER" id="PTHR10980">
    <property type="entry name" value="RHO GDP-DISSOCIATION INHIBITOR"/>
    <property type="match status" value="1"/>
</dbReference>
<dbReference type="OrthoDB" id="1683373at2759"/>
<feature type="compositionally biased region" description="Polar residues" evidence="5">
    <location>
        <begin position="483"/>
        <end position="492"/>
    </location>
</feature>
<dbReference type="InterPro" id="IPR000406">
    <property type="entry name" value="Rho_GDI"/>
</dbReference>
<organism evidence="7 8">
    <name type="scientific">Tetrapyrgos nigripes</name>
    <dbReference type="NCBI Taxonomy" id="182062"/>
    <lineage>
        <taxon>Eukaryota</taxon>
        <taxon>Fungi</taxon>
        <taxon>Dikarya</taxon>
        <taxon>Basidiomycota</taxon>
        <taxon>Agaricomycotina</taxon>
        <taxon>Agaricomycetes</taxon>
        <taxon>Agaricomycetidae</taxon>
        <taxon>Agaricales</taxon>
        <taxon>Marasmiineae</taxon>
        <taxon>Marasmiaceae</taxon>
        <taxon>Tetrapyrgos</taxon>
    </lineage>
</organism>
<protein>
    <recommendedName>
        <fullName evidence="6">DUF7923 domain-containing protein</fullName>
    </recommendedName>
</protein>
<proteinExistence type="inferred from homology"/>
<dbReference type="GO" id="GO:0005829">
    <property type="term" value="C:cytosol"/>
    <property type="evidence" value="ECO:0007669"/>
    <property type="project" value="TreeGrafter"/>
</dbReference>
<evidence type="ECO:0000256" key="4">
    <source>
        <dbReference type="ARBA" id="ARBA00022490"/>
    </source>
</evidence>
<feature type="domain" description="DUF7923" evidence="6">
    <location>
        <begin position="102"/>
        <end position="262"/>
    </location>
</feature>
<keyword evidence="8" id="KW-1185">Reference proteome</keyword>
<accession>A0A8H5GRP1</accession>
<comment type="subcellular location">
    <subcellularLocation>
        <location evidence="1">Cytoplasm</location>
    </subcellularLocation>
</comment>
<evidence type="ECO:0000256" key="1">
    <source>
        <dbReference type="ARBA" id="ARBA00004496"/>
    </source>
</evidence>
<dbReference type="InterPro" id="IPR057683">
    <property type="entry name" value="DUF7923"/>
</dbReference>
<dbReference type="Pfam" id="PF25540">
    <property type="entry name" value="DUF7923"/>
    <property type="match status" value="1"/>
</dbReference>
<dbReference type="Gene3D" id="2.70.50.30">
    <property type="entry name" value="Coagulation Factor XIII, subunit A, domain 1"/>
    <property type="match status" value="1"/>
</dbReference>
<dbReference type="InterPro" id="IPR024792">
    <property type="entry name" value="RhoGDI_dom_sf"/>
</dbReference>
<reference evidence="7 8" key="1">
    <citation type="journal article" date="2020" name="ISME J.">
        <title>Uncovering the hidden diversity of litter-decomposition mechanisms in mushroom-forming fungi.</title>
        <authorList>
            <person name="Floudas D."/>
            <person name="Bentzer J."/>
            <person name="Ahren D."/>
            <person name="Johansson T."/>
            <person name="Persson P."/>
            <person name="Tunlid A."/>
        </authorList>
    </citation>
    <scope>NUCLEOTIDE SEQUENCE [LARGE SCALE GENOMIC DNA]</scope>
    <source>
        <strain evidence="7 8">CBS 291.85</strain>
    </source>
</reference>
<dbReference type="InterPro" id="IPR014756">
    <property type="entry name" value="Ig_E-set"/>
</dbReference>
<comment type="caution">
    <text evidence="7">The sequence shown here is derived from an EMBL/GenBank/DDBJ whole genome shotgun (WGS) entry which is preliminary data.</text>
</comment>
<evidence type="ECO:0000256" key="5">
    <source>
        <dbReference type="SAM" id="MobiDB-lite"/>
    </source>
</evidence>
<evidence type="ECO:0000256" key="3">
    <source>
        <dbReference type="ARBA" id="ARBA00022468"/>
    </source>
</evidence>
<evidence type="ECO:0000313" key="7">
    <source>
        <dbReference type="EMBL" id="KAF5369752.1"/>
    </source>
</evidence>
<dbReference type="FunFam" id="2.70.50.30:FF:000004">
    <property type="entry name" value="Rho GDP-dissociation inhibitor 1"/>
    <property type="match status" value="1"/>
</dbReference>
<keyword evidence="4" id="KW-0963">Cytoplasm</keyword>
<dbReference type="PANTHER" id="PTHR10980:SF3">
    <property type="entry name" value="LD16419P"/>
    <property type="match status" value="1"/>
</dbReference>
<dbReference type="SUPFAM" id="SSF81296">
    <property type="entry name" value="E set domains"/>
    <property type="match status" value="1"/>
</dbReference>
<gene>
    <name evidence="7" type="ORF">D9758_001194</name>
</gene>